<dbReference type="PRINTS" id="PR00119">
    <property type="entry name" value="CATATPASE"/>
</dbReference>
<feature type="transmembrane region" description="Helical" evidence="13">
    <location>
        <begin position="199"/>
        <end position="218"/>
    </location>
</feature>
<feature type="transmembrane region" description="Helical" evidence="13">
    <location>
        <begin position="238"/>
        <end position="256"/>
    </location>
</feature>
<dbReference type="Pfam" id="PF00122">
    <property type="entry name" value="E1-E2_ATPase"/>
    <property type="match status" value="1"/>
</dbReference>
<dbReference type="Gene3D" id="3.40.1110.10">
    <property type="entry name" value="Calcium-transporting ATPase, cytoplasmic domain N"/>
    <property type="match status" value="1"/>
</dbReference>
<dbReference type="PRINTS" id="PR00943">
    <property type="entry name" value="CUATPASE"/>
</dbReference>
<feature type="transmembrane region" description="Helical" evidence="13">
    <location>
        <begin position="799"/>
        <end position="821"/>
    </location>
</feature>
<evidence type="ECO:0000256" key="12">
    <source>
        <dbReference type="ARBA" id="ARBA00023136"/>
    </source>
</evidence>
<dbReference type="PANTHER" id="PTHR43520:SF5">
    <property type="entry name" value="CATION-TRANSPORTING P-TYPE ATPASE-RELATED"/>
    <property type="match status" value="1"/>
</dbReference>
<evidence type="ECO:0000256" key="1">
    <source>
        <dbReference type="ARBA" id="ARBA00004651"/>
    </source>
</evidence>
<evidence type="ECO:0000256" key="8">
    <source>
        <dbReference type="ARBA" id="ARBA00022842"/>
    </source>
</evidence>
<dbReference type="InterPro" id="IPR001757">
    <property type="entry name" value="P_typ_ATPase"/>
</dbReference>
<dbReference type="Pfam" id="PF00702">
    <property type="entry name" value="Hydrolase"/>
    <property type="match status" value="1"/>
</dbReference>
<dbReference type="PROSITE" id="PS50846">
    <property type="entry name" value="HMA_2"/>
    <property type="match status" value="1"/>
</dbReference>
<reference evidence="16" key="1">
    <citation type="submission" date="2016-10" db="EMBL/GenBank/DDBJ databases">
        <authorList>
            <person name="Varghese N."/>
            <person name="Submissions S."/>
        </authorList>
    </citation>
    <scope>NUCLEOTIDE SEQUENCE [LARGE SCALE GENOMIC DNA]</scope>
    <source>
        <strain evidence="16">IBRC-M 10761</strain>
    </source>
</reference>
<dbReference type="Gene3D" id="3.40.50.1000">
    <property type="entry name" value="HAD superfamily/HAD-like"/>
    <property type="match status" value="1"/>
</dbReference>
<keyword evidence="4" id="KW-1003">Cell membrane</keyword>
<evidence type="ECO:0000256" key="3">
    <source>
        <dbReference type="ARBA" id="ARBA00022448"/>
    </source>
</evidence>
<dbReference type="Proteomes" id="UP000199403">
    <property type="component" value="Unassembled WGS sequence"/>
</dbReference>
<feature type="transmembrane region" description="Helical" evidence="13">
    <location>
        <begin position="268"/>
        <end position="290"/>
    </location>
</feature>
<dbReference type="InterPro" id="IPR059000">
    <property type="entry name" value="ATPase_P-type_domA"/>
</dbReference>
<keyword evidence="16" id="KW-1185">Reference proteome</keyword>
<dbReference type="GO" id="GO:0005507">
    <property type="term" value="F:copper ion binding"/>
    <property type="evidence" value="ECO:0007669"/>
    <property type="project" value="TreeGrafter"/>
</dbReference>
<feature type="transmembrane region" description="Helical" evidence="13">
    <location>
        <begin position="774"/>
        <end position="793"/>
    </location>
</feature>
<dbReference type="InterPro" id="IPR008250">
    <property type="entry name" value="ATPase_P-typ_transduc_dom_A_sf"/>
</dbReference>
<organism evidence="15 16">
    <name type="scientific">Cyclobacterium xiamenense</name>
    <dbReference type="NCBI Taxonomy" id="1297121"/>
    <lineage>
        <taxon>Bacteria</taxon>
        <taxon>Pseudomonadati</taxon>
        <taxon>Bacteroidota</taxon>
        <taxon>Cytophagia</taxon>
        <taxon>Cytophagales</taxon>
        <taxon>Cyclobacteriaceae</taxon>
        <taxon>Cyclobacterium</taxon>
    </lineage>
</organism>
<keyword evidence="11" id="KW-0406">Ion transport</keyword>
<dbReference type="STRING" id="1416801.SAMN05192553_10710"/>
<dbReference type="InterPro" id="IPR021993">
    <property type="entry name" value="ATPase-cat-bd"/>
</dbReference>
<evidence type="ECO:0000256" key="5">
    <source>
        <dbReference type="ARBA" id="ARBA00022553"/>
    </source>
</evidence>
<evidence type="ECO:0000256" key="2">
    <source>
        <dbReference type="ARBA" id="ARBA00006024"/>
    </source>
</evidence>
<feature type="transmembrane region" description="Helical" evidence="13">
    <location>
        <begin position="452"/>
        <end position="470"/>
    </location>
</feature>
<keyword evidence="7" id="KW-0479">Metal-binding</keyword>
<evidence type="ECO:0000259" key="14">
    <source>
        <dbReference type="PROSITE" id="PS50846"/>
    </source>
</evidence>
<evidence type="ECO:0000256" key="4">
    <source>
        <dbReference type="ARBA" id="ARBA00022475"/>
    </source>
</evidence>
<evidence type="ECO:0000256" key="13">
    <source>
        <dbReference type="SAM" id="Phobius"/>
    </source>
</evidence>
<evidence type="ECO:0000313" key="16">
    <source>
        <dbReference type="Proteomes" id="UP000199403"/>
    </source>
</evidence>
<comment type="similarity">
    <text evidence="2">Belongs to the cation transport ATPase (P-type) (TC 3.A.3) family. Type IB subfamily.</text>
</comment>
<evidence type="ECO:0000256" key="6">
    <source>
        <dbReference type="ARBA" id="ARBA00022692"/>
    </source>
</evidence>
<keyword evidence="12 13" id="KW-0472">Membrane</keyword>
<dbReference type="Pfam" id="PF12156">
    <property type="entry name" value="ATPase-cat_bd"/>
    <property type="match status" value="1"/>
</dbReference>
<dbReference type="SUPFAM" id="SSF81653">
    <property type="entry name" value="Calcium ATPase, transduction domain A"/>
    <property type="match status" value="1"/>
</dbReference>
<name>A0A1H7AHH8_9BACT</name>
<dbReference type="PANTHER" id="PTHR43520">
    <property type="entry name" value="ATP7, ISOFORM B"/>
    <property type="match status" value="1"/>
</dbReference>
<keyword evidence="6 13" id="KW-0812">Transmembrane</keyword>
<feature type="transmembrane region" description="Helical" evidence="13">
    <location>
        <begin position="476"/>
        <end position="499"/>
    </location>
</feature>
<evidence type="ECO:0000256" key="11">
    <source>
        <dbReference type="ARBA" id="ARBA00023065"/>
    </source>
</evidence>
<dbReference type="SUPFAM" id="SSF56784">
    <property type="entry name" value="HAD-like"/>
    <property type="match status" value="1"/>
</dbReference>
<evidence type="ECO:0000256" key="10">
    <source>
        <dbReference type="ARBA" id="ARBA00022989"/>
    </source>
</evidence>
<dbReference type="AlphaFoldDB" id="A0A1H7AHH8"/>
<protein>
    <submittedName>
        <fullName evidence="15">Cu+-exporting ATPase</fullName>
    </submittedName>
</protein>
<dbReference type="SUPFAM" id="SSF55008">
    <property type="entry name" value="HMA, heavy metal-associated domain"/>
    <property type="match status" value="1"/>
</dbReference>
<feature type="transmembrane region" description="Helical" evidence="13">
    <location>
        <begin position="296"/>
        <end position="314"/>
    </location>
</feature>
<dbReference type="InterPro" id="IPR006121">
    <property type="entry name" value="HMA_dom"/>
</dbReference>
<dbReference type="GO" id="GO:0016887">
    <property type="term" value="F:ATP hydrolysis activity"/>
    <property type="evidence" value="ECO:0007669"/>
    <property type="project" value="InterPro"/>
</dbReference>
<sequence>MNDIRHVFELDAEVTCRQMENTSTPVKQLAQISCYHCGERCEEEILHHEGKDFCCAGCKTVYDVLSENDLCDYYDLSDAPGSNRRKENTRTNRFDYLDDTDVRDKLVDYQDGKQVHVTFFVPLIHCASCIWLLENLNRLHEGVVDSRVNFIEKKVQIRFFKEEISLKELVALMAGIGYEPRINLSDMVPQTTRPADRKLIYQLAVAGFCFGNMMFFSLPEYFSEAELLGQGFRELFRYLNVVLALPVFFYSASDYYRNAWYSLKNRSISMEVPIVLGIVTLFTYSLYEIFLIDQEGYLDTLGGLLFFLLLGKLYQQKTFDTLSFDRDYTSYFPIGVSKLTQNTEQVIPLTKVQVGDRIRVRNEELVPADSVLLDEEATIDYSFVTGEEVPVLVKKGALVYAGGRQKGAAIQLLVQKSPSQGYLTDLWNNEAFSKNEQEDSLASLATRISGKFTFTVLLIAFGALSYWSFYDFSMGIRAFTAVLIITCPCALAMSTPFTLGNVMRIFGKRGFYLKNTQVIEKLAGLDTLVFDKTGTLTAPSKARVHYQGESLSEETRGVVKALVNHSIHPLSNRINRWLGSVPAVKLEQVEEIPGKGLRAVYKSQSLVLGSASFAGMKSSPQARSAGNEVHLVIEGVHLGTFYIESGIRQGMEEMIPALASNYSLHLLSGDQDHEKTELEKKLGTALRMHFQQSPKDKLNQIQQLREGGHRVLMVGDGLNDAGALKAGHVGIAVTENISHFSPASDAILDGEKLRHLPAYLDFAKLGRKIIKSSFGLSFTYNTLGIYFAVQGLVSPVFCAILMPASSISVVLFTTLATNYFARRKGMNEKTELRWK</sequence>
<dbReference type="Gene3D" id="3.30.70.100">
    <property type="match status" value="1"/>
</dbReference>
<evidence type="ECO:0000313" key="15">
    <source>
        <dbReference type="EMBL" id="SEJ64376.1"/>
    </source>
</evidence>
<keyword evidence="10 13" id="KW-1133">Transmembrane helix</keyword>
<keyword evidence="8" id="KW-0460">Magnesium</keyword>
<dbReference type="PROSITE" id="PS00154">
    <property type="entry name" value="ATPASE_E1_E2"/>
    <property type="match status" value="1"/>
</dbReference>
<evidence type="ECO:0000256" key="7">
    <source>
        <dbReference type="ARBA" id="ARBA00022723"/>
    </source>
</evidence>
<keyword evidence="5" id="KW-0597">Phosphoprotein</keyword>
<evidence type="ECO:0000256" key="9">
    <source>
        <dbReference type="ARBA" id="ARBA00022967"/>
    </source>
</evidence>
<dbReference type="InterPro" id="IPR036163">
    <property type="entry name" value="HMA_dom_sf"/>
</dbReference>
<proteinExistence type="inferred from homology"/>
<comment type="subcellular location">
    <subcellularLocation>
        <location evidence="1">Cell membrane</location>
        <topology evidence="1">Multi-pass membrane protein</topology>
    </subcellularLocation>
</comment>
<feature type="domain" description="HMA" evidence="14">
    <location>
        <begin position="115"/>
        <end position="181"/>
    </location>
</feature>
<dbReference type="NCBIfam" id="TIGR01494">
    <property type="entry name" value="ATPase_P-type"/>
    <property type="match status" value="1"/>
</dbReference>
<dbReference type="InterPro" id="IPR036412">
    <property type="entry name" value="HAD-like_sf"/>
</dbReference>
<accession>A0A1H7AHH8</accession>
<keyword evidence="3" id="KW-0813">Transport</keyword>
<dbReference type="Gene3D" id="2.70.150.10">
    <property type="entry name" value="Calcium-transporting ATPase, cytoplasmic transduction domain A"/>
    <property type="match status" value="1"/>
</dbReference>
<dbReference type="GO" id="GO:0043682">
    <property type="term" value="F:P-type divalent copper transporter activity"/>
    <property type="evidence" value="ECO:0007669"/>
    <property type="project" value="TreeGrafter"/>
</dbReference>
<dbReference type="GO" id="GO:0005524">
    <property type="term" value="F:ATP binding"/>
    <property type="evidence" value="ECO:0007669"/>
    <property type="project" value="InterPro"/>
</dbReference>
<dbReference type="InterPro" id="IPR018303">
    <property type="entry name" value="ATPase_P-typ_P_site"/>
</dbReference>
<dbReference type="GO" id="GO:0005886">
    <property type="term" value="C:plasma membrane"/>
    <property type="evidence" value="ECO:0007669"/>
    <property type="project" value="UniProtKB-SubCell"/>
</dbReference>
<dbReference type="CDD" id="cd00371">
    <property type="entry name" value="HMA"/>
    <property type="match status" value="1"/>
</dbReference>
<gene>
    <name evidence="15" type="ORF">SAMN05192553_10710</name>
</gene>
<dbReference type="GO" id="GO:0055070">
    <property type="term" value="P:copper ion homeostasis"/>
    <property type="evidence" value="ECO:0007669"/>
    <property type="project" value="TreeGrafter"/>
</dbReference>
<keyword evidence="9" id="KW-1278">Translocase</keyword>
<dbReference type="InterPro" id="IPR023299">
    <property type="entry name" value="ATPase_P-typ_cyto_dom_N"/>
</dbReference>
<dbReference type="EMBL" id="FNZH01000007">
    <property type="protein sequence ID" value="SEJ64376.1"/>
    <property type="molecule type" value="Genomic_DNA"/>
</dbReference>
<dbReference type="InterPro" id="IPR023214">
    <property type="entry name" value="HAD_sf"/>
</dbReference>